<dbReference type="Proteomes" id="UP000667802">
    <property type="component" value="Unassembled WGS sequence"/>
</dbReference>
<evidence type="ECO:0000313" key="1">
    <source>
        <dbReference type="EMBL" id="MDR9895058.1"/>
    </source>
</evidence>
<dbReference type="Pfam" id="PF20102">
    <property type="entry name" value="DUF6492"/>
    <property type="match status" value="1"/>
</dbReference>
<organism evidence="1 2">
    <name type="scientific">Aetokthonos hydrillicola Thurmond2011</name>
    <dbReference type="NCBI Taxonomy" id="2712845"/>
    <lineage>
        <taxon>Bacteria</taxon>
        <taxon>Bacillati</taxon>
        <taxon>Cyanobacteriota</taxon>
        <taxon>Cyanophyceae</taxon>
        <taxon>Nostocales</taxon>
        <taxon>Hapalosiphonaceae</taxon>
        <taxon>Aetokthonos</taxon>
    </lineage>
</organism>
<evidence type="ECO:0000313" key="2">
    <source>
        <dbReference type="Proteomes" id="UP000667802"/>
    </source>
</evidence>
<accession>A0AAP5I4V1</accession>
<dbReference type="InterPro" id="IPR045499">
    <property type="entry name" value="DUF6492"/>
</dbReference>
<comment type="caution">
    <text evidence="1">The sequence shown here is derived from an EMBL/GenBank/DDBJ whole genome shotgun (WGS) entry which is preliminary data.</text>
</comment>
<name>A0AAP5I4V1_9CYAN</name>
<gene>
    <name evidence="1" type="ORF">G7B40_010835</name>
</gene>
<proteinExistence type="predicted"/>
<protein>
    <submittedName>
        <fullName evidence="1">DUF6492 family protein</fullName>
    </submittedName>
</protein>
<reference evidence="2" key="1">
    <citation type="journal article" date="2021" name="Science">
        <title>Hunting the eagle killer: A cyanobacterial neurotoxin causes vacuolar myelinopathy.</title>
        <authorList>
            <person name="Breinlinger S."/>
            <person name="Phillips T.J."/>
            <person name="Haram B.N."/>
            <person name="Mares J."/>
            <person name="Martinez Yerena J.A."/>
            <person name="Hrouzek P."/>
            <person name="Sobotka R."/>
            <person name="Henderson W.M."/>
            <person name="Schmieder P."/>
            <person name="Williams S.M."/>
            <person name="Lauderdale J.D."/>
            <person name="Wilde H.D."/>
            <person name="Gerrin W."/>
            <person name="Kust A."/>
            <person name="Washington J.W."/>
            <person name="Wagner C."/>
            <person name="Geier B."/>
            <person name="Liebeke M."/>
            <person name="Enke H."/>
            <person name="Niedermeyer T.H.J."/>
            <person name="Wilde S.B."/>
        </authorList>
    </citation>
    <scope>NUCLEOTIDE SEQUENCE [LARGE SCALE GENOMIC DNA]</scope>
    <source>
        <strain evidence="2">Thurmond2011</strain>
    </source>
</reference>
<dbReference type="AlphaFoldDB" id="A0AAP5I4V1"/>
<dbReference type="RefSeq" id="WP_208350346.1">
    <property type="nucleotide sequence ID" value="NZ_JAALHA020000004.1"/>
</dbReference>
<dbReference type="EMBL" id="JAALHA020000004">
    <property type="protein sequence ID" value="MDR9895058.1"/>
    <property type="molecule type" value="Genomic_DNA"/>
</dbReference>
<sequence length="287" mass="33522">MKNFDFAIVTPSYAPDFERCRLLSWSIQQFVSPTVTHHIIVERRDLELFRQLESPYTKIHIVQSLLPWWIQRISGFKNGWFSFKSLPLRNWIVQQIVKISSAQCVEEDVLVFVDSDVTFIRPFNLETSFIRSGLVRLFREHSYDAPAHVKGHQAANKLLGIPNNVYPDPGYIAQVVTWKRDNVFKLYQKLESISGKEWLEALANSWNLAEYVLYGVFVDHFLKEESGHYHDSQKIVHEYWDTEPMSDEQLEKFFAEIQPHHAAVMISAKAGIPVERYQHLSKMVPTI</sequence>
<keyword evidence="2" id="KW-1185">Reference proteome</keyword>